<dbReference type="STRING" id="5762.D2V4M5"/>
<dbReference type="EMBL" id="GG738852">
    <property type="protein sequence ID" value="EFC48128.1"/>
    <property type="molecule type" value="Genomic_DNA"/>
</dbReference>
<dbReference type="eggNOG" id="KOG2847">
    <property type="taxonomic scope" value="Eukaryota"/>
</dbReference>
<comment type="similarity">
    <text evidence="2 12">Belongs to the taffazin family.</text>
</comment>
<evidence type="ECO:0000256" key="9">
    <source>
        <dbReference type="ARBA" id="ARBA00023315"/>
    </source>
</evidence>
<evidence type="ECO:0000256" key="11">
    <source>
        <dbReference type="ARBA" id="ARBA00047906"/>
    </source>
</evidence>
<sequence>MKETPVTTTSLSEPKAEKKIRGLLTVVNHNSMLDEPILMSGLAPMSWFFKSDIIRYAVCASDMCFGHFLLGEFFKTVKVLPIKRAGGLEQSAMKLIVHKLSTGGWLNIFPEGKIYVDGEIHQCRRGIGKLIYDCDPTPYIYPIYHKGLPDVLPYDGIVPRVGKHITIMFGDEIRVDDIIEKGRNKEISEDQVYIQLAARVEEGMKELKRKCDAQIEQDKKQSH</sequence>
<dbReference type="KEGG" id="ngr:NAEGRDRAFT_31186"/>
<dbReference type="GO" id="GO:0005741">
    <property type="term" value="C:mitochondrial outer membrane"/>
    <property type="evidence" value="ECO:0007669"/>
    <property type="project" value="UniProtKB-SubCell"/>
</dbReference>
<dbReference type="VEuPathDB" id="AmoebaDB:NAEGRDRAFT_31186"/>
<reference evidence="14 15" key="1">
    <citation type="journal article" date="2010" name="Cell">
        <title>The genome of Naegleria gruberi illuminates early eukaryotic versatility.</title>
        <authorList>
            <person name="Fritz-Laylin L.K."/>
            <person name="Prochnik S.E."/>
            <person name="Ginger M.L."/>
            <person name="Dacks J.B."/>
            <person name="Carpenter M.L."/>
            <person name="Field M.C."/>
            <person name="Kuo A."/>
            <person name="Paredez A."/>
            <person name="Chapman J."/>
            <person name="Pham J."/>
            <person name="Shu S."/>
            <person name="Neupane R."/>
            <person name="Cipriano M."/>
            <person name="Mancuso J."/>
            <person name="Tu H."/>
            <person name="Salamov A."/>
            <person name="Lindquist E."/>
            <person name="Shapiro H."/>
            <person name="Lucas S."/>
            <person name="Grigoriev I.V."/>
            <person name="Cande W.Z."/>
            <person name="Fulton C."/>
            <person name="Rokhsar D.S."/>
            <person name="Dawson S.C."/>
        </authorList>
    </citation>
    <scope>NUCLEOTIDE SEQUENCE [LARGE SCALE GENOMIC DNA]</scope>
    <source>
        <strain evidence="14 15">NEG-M</strain>
    </source>
</reference>
<feature type="domain" description="Phospholipid/glycerol acyltransferase" evidence="13">
    <location>
        <begin position="23"/>
        <end position="148"/>
    </location>
</feature>
<proteinExistence type="inferred from homology"/>
<dbReference type="InParanoid" id="D2V4M5"/>
<evidence type="ECO:0000313" key="14">
    <source>
        <dbReference type="EMBL" id="EFC48128.1"/>
    </source>
</evidence>
<protein>
    <recommendedName>
        <fullName evidence="12">Tafazzin family protein</fullName>
    </recommendedName>
</protein>
<organism evidence="15">
    <name type="scientific">Naegleria gruberi</name>
    <name type="common">Amoeba</name>
    <dbReference type="NCBI Taxonomy" id="5762"/>
    <lineage>
        <taxon>Eukaryota</taxon>
        <taxon>Discoba</taxon>
        <taxon>Heterolobosea</taxon>
        <taxon>Tetramitia</taxon>
        <taxon>Eutetramitia</taxon>
        <taxon>Vahlkampfiidae</taxon>
        <taxon>Naegleria</taxon>
    </lineage>
</organism>
<evidence type="ECO:0000256" key="8">
    <source>
        <dbReference type="ARBA" id="ARBA00023136"/>
    </source>
</evidence>
<dbReference type="PANTHER" id="PTHR12497">
    <property type="entry name" value="TAZ PROTEIN TAFAZZIN"/>
    <property type="match status" value="1"/>
</dbReference>
<dbReference type="GO" id="GO:0008374">
    <property type="term" value="F:O-acyltransferase activity"/>
    <property type="evidence" value="ECO:0007669"/>
    <property type="project" value="TreeGrafter"/>
</dbReference>
<evidence type="ECO:0000256" key="4">
    <source>
        <dbReference type="ARBA" id="ARBA00022787"/>
    </source>
</evidence>
<dbReference type="GO" id="GO:0006644">
    <property type="term" value="P:phospholipid metabolic process"/>
    <property type="evidence" value="ECO:0007669"/>
    <property type="project" value="InterPro"/>
</dbReference>
<keyword evidence="6" id="KW-0443">Lipid metabolism</keyword>
<keyword evidence="4" id="KW-1000">Mitochondrion outer membrane</keyword>
<accession>D2V4M5</accession>
<evidence type="ECO:0000256" key="10">
    <source>
        <dbReference type="ARBA" id="ARBA00024323"/>
    </source>
</evidence>
<dbReference type="OrthoDB" id="193467at2759"/>
<comment type="subcellular location">
    <subcellularLocation>
        <location evidence="1">Mitochondrion inner membrane</location>
        <topology evidence="1">Peripheral membrane protein</topology>
        <orientation evidence="1">Intermembrane side</orientation>
    </subcellularLocation>
    <subcellularLocation>
        <location evidence="10">Mitochondrion outer membrane</location>
        <topology evidence="10">Peripheral membrane protein</topology>
        <orientation evidence="10">Intermembrane side</orientation>
    </subcellularLocation>
</comment>
<dbReference type="AlphaFoldDB" id="D2V4M5"/>
<dbReference type="InterPro" id="IPR000872">
    <property type="entry name" value="Tafazzin"/>
</dbReference>
<comment type="catalytic activity">
    <reaction evidence="11">
        <text>1'-[1,2-diacyl-sn-glycero-3-phospho],3'-[1-acyl-sn-glycero-3-phospho]-glycerol + a 1,2-diacyl-sn-glycero-3-phosphocholine = a cardiolipin + a 1-acyl-sn-glycero-3-phosphocholine</text>
        <dbReference type="Rhea" id="RHEA:33731"/>
        <dbReference type="ChEBI" id="CHEBI:57643"/>
        <dbReference type="ChEBI" id="CHEBI:58168"/>
        <dbReference type="ChEBI" id="CHEBI:62237"/>
        <dbReference type="ChEBI" id="CHEBI:64743"/>
    </reaction>
    <physiologicalReaction direction="left-to-right" evidence="11">
        <dbReference type="Rhea" id="RHEA:33732"/>
    </physiologicalReaction>
    <physiologicalReaction direction="right-to-left" evidence="11">
        <dbReference type="Rhea" id="RHEA:33733"/>
    </physiologicalReaction>
</comment>
<gene>
    <name evidence="14" type="ORF">NAEGRDRAFT_31186</name>
</gene>
<evidence type="ECO:0000256" key="2">
    <source>
        <dbReference type="ARBA" id="ARBA00010524"/>
    </source>
</evidence>
<keyword evidence="15" id="KW-1185">Reference proteome</keyword>
<dbReference type="CDD" id="cd07989">
    <property type="entry name" value="LPLAT_AGPAT-like"/>
    <property type="match status" value="1"/>
</dbReference>
<dbReference type="Proteomes" id="UP000006671">
    <property type="component" value="Unassembled WGS sequence"/>
</dbReference>
<dbReference type="SMART" id="SM00563">
    <property type="entry name" value="PlsC"/>
    <property type="match status" value="1"/>
</dbReference>
<evidence type="ECO:0000313" key="15">
    <source>
        <dbReference type="Proteomes" id="UP000006671"/>
    </source>
</evidence>
<name>D2V4M5_NAEGR</name>
<evidence type="ECO:0000259" key="13">
    <source>
        <dbReference type="SMART" id="SM00563"/>
    </source>
</evidence>
<dbReference type="Pfam" id="PF01553">
    <property type="entry name" value="Acyltransferase"/>
    <property type="match status" value="1"/>
</dbReference>
<dbReference type="PRINTS" id="PR00979">
    <property type="entry name" value="TAFAZZIN"/>
</dbReference>
<keyword evidence="5" id="KW-0999">Mitochondrion inner membrane</keyword>
<evidence type="ECO:0000256" key="6">
    <source>
        <dbReference type="ARBA" id="ARBA00023098"/>
    </source>
</evidence>
<keyword evidence="7" id="KW-0496">Mitochondrion</keyword>
<evidence type="ECO:0000256" key="3">
    <source>
        <dbReference type="ARBA" id="ARBA00022679"/>
    </source>
</evidence>
<dbReference type="GO" id="GO:0005743">
    <property type="term" value="C:mitochondrial inner membrane"/>
    <property type="evidence" value="ECO:0007669"/>
    <property type="project" value="UniProtKB-SubCell"/>
</dbReference>
<dbReference type="SUPFAM" id="SSF69593">
    <property type="entry name" value="Glycerol-3-phosphate (1)-acyltransferase"/>
    <property type="match status" value="1"/>
</dbReference>
<evidence type="ECO:0000256" key="7">
    <source>
        <dbReference type="ARBA" id="ARBA00023128"/>
    </source>
</evidence>
<keyword evidence="9" id="KW-0012">Acyltransferase</keyword>
<dbReference type="InterPro" id="IPR002123">
    <property type="entry name" value="Plipid/glycerol_acylTrfase"/>
</dbReference>
<dbReference type="PANTHER" id="PTHR12497:SF0">
    <property type="entry name" value="TAFAZZIN"/>
    <property type="match status" value="1"/>
</dbReference>
<evidence type="ECO:0000256" key="5">
    <source>
        <dbReference type="ARBA" id="ARBA00022792"/>
    </source>
</evidence>
<evidence type="ECO:0000256" key="1">
    <source>
        <dbReference type="ARBA" id="ARBA00004137"/>
    </source>
</evidence>
<keyword evidence="3" id="KW-0808">Transferase</keyword>
<keyword evidence="8" id="KW-0472">Membrane</keyword>
<evidence type="ECO:0000256" key="12">
    <source>
        <dbReference type="RuleBase" id="RU365062"/>
    </source>
</evidence>
<dbReference type="OMA" id="GKHITIM"/>
<dbReference type="RefSeq" id="XP_002680872.1">
    <property type="nucleotide sequence ID" value="XM_002680826.1"/>
</dbReference>
<dbReference type="GeneID" id="8848769"/>